<feature type="region of interest" description="Disordered" evidence="1">
    <location>
        <begin position="1"/>
        <end position="28"/>
    </location>
</feature>
<evidence type="ECO:0000313" key="2">
    <source>
        <dbReference type="EMBL" id="GBP62016.1"/>
    </source>
</evidence>
<dbReference type="EMBL" id="BGZK01000829">
    <property type="protein sequence ID" value="GBP62016.1"/>
    <property type="molecule type" value="Genomic_DNA"/>
</dbReference>
<gene>
    <name evidence="2" type="ORF">EVAR_46045_1</name>
</gene>
<proteinExistence type="predicted"/>
<feature type="compositionally biased region" description="Low complexity" evidence="1">
    <location>
        <begin position="1"/>
        <end position="13"/>
    </location>
</feature>
<dbReference type="Proteomes" id="UP000299102">
    <property type="component" value="Unassembled WGS sequence"/>
</dbReference>
<keyword evidence="3" id="KW-1185">Reference proteome</keyword>
<organism evidence="2 3">
    <name type="scientific">Eumeta variegata</name>
    <name type="common">Bagworm moth</name>
    <name type="synonym">Eumeta japonica</name>
    <dbReference type="NCBI Taxonomy" id="151549"/>
    <lineage>
        <taxon>Eukaryota</taxon>
        <taxon>Metazoa</taxon>
        <taxon>Ecdysozoa</taxon>
        <taxon>Arthropoda</taxon>
        <taxon>Hexapoda</taxon>
        <taxon>Insecta</taxon>
        <taxon>Pterygota</taxon>
        <taxon>Neoptera</taxon>
        <taxon>Endopterygota</taxon>
        <taxon>Lepidoptera</taxon>
        <taxon>Glossata</taxon>
        <taxon>Ditrysia</taxon>
        <taxon>Tineoidea</taxon>
        <taxon>Psychidae</taxon>
        <taxon>Oiketicinae</taxon>
        <taxon>Eumeta</taxon>
    </lineage>
</organism>
<feature type="region of interest" description="Disordered" evidence="1">
    <location>
        <begin position="44"/>
        <end position="91"/>
    </location>
</feature>
<evidence type="ECO:0000313" key="3">
    <source>
        <dbReference type="Proteomes" id="UP000299102"/>
    </source>
</evidence>
<reference evidence="2 3" key="1">
    <citation type="journal article" date="2019" name="Commun. Biol.">
        <title>The bagworm genome reveals a unique fibroin gene that provides high tensile strength.</title>
        <authorList>
            <person name="Kono N."/>
            <person name="Nakamura H."/>
            <person name="Ohtoshi R."/>
            <person name="Tomita M."/>
            <person name="Numata K."/>
            <person name="Arakawa K."/>
        </authorList>
    </citation>
    <scope>NUCLEOTIDE SEQUENCE [LARGE SCALE GENOMIC DNA]</scope>
</reference>
<accession>A0A4C1XDS7</accession>
<name>A0A4C1XDS7_EUMVA</name>
<comment type="caution">
    <text evidence="2">The sequence shown here is derived from an EMBL/GenBank/DDBJ whole genome shotgun (WGS) entry which is preliminary data.</text>
</comment>
<protein>
    <submittedName>
        <fullName evidence="2">Uncharacterized protein</fullName>
    </submittedName>
</protein>
<evidence type="ECO:0000256" key="1">
    <source>
        <dbReference type="SAM" id="MobiDB-lite"/>
    </source>
</evidence>
<dbReference type="AlphaFoldDB" id="A0A4C1XDS7"/>
<sequence>MSTKPPSTTPASPNCYPGSSDPRVSTSHSHRQLLSWIFRSTLPETDSSKPVWSDWDPSCPQPPRPTTLTPPTLSATHHDRPKCYPGSTDSRCPRPQQLLHQIVSQVVQTQGVPRLRRRSLPMFPWI</sequence>